<name>A0A9K3EA21_HELAN</name>
<evidence type="ECO:0000256" key="2">
    <source>
        <dbReference type="ARBA" id="ARBA00009809"/>
    </source>
</evidence>
<dbReference type="Proteomes" id="UP000215914">
    <property type="component" value="Unassembled WGS sequence"/>
</dbReference>
<proteinExistence type="inferred from homology"/>
<dbReference type="EMBL" id="MNCJ02000329">
    <property type="protein sequence ID" value="KAF5770010.1"/>
    <property type="molecule type" value="Genomic_DNA"/>
</dbReference>
<evidence type="ECO:0000256" key="4">
    <source>
        <dbReference type="SAM" id="SignalP"/>
    </source>
</evidence>
<dbReference type="InterPro" id="IPR001944">
    <property type="entry name" value="Glycoside_Hdrlase_35"/>
</dbReference>
<dbReference type="PANTHER" id="PTHR23421">
    <property type="entry name" value="BETA-GALACTOSIDASE RELATED"/>
    <property type="match status" value="1"/>
</dbReference>
<dbReference type="Gramene" id="mRNA:HanXRQr2_Chr14g0654761">
    <property type="protein sequence ID" value="mRNA:HanXRQr2_Chr14g0654761"/>
    <property type="gene ID" value="HanXRQr2_Chr14g0654761"/>
</dbReference>
<reference evidence="6" key="1">
    <citation type="journal article" date="2017" name="Nature">
        <title>The sunflower genome provides insights into oil metabolism, flowering and Asterid evolution.</title>
        <authorList>
            <person name="Badouin H."/>
            <person name="Gouzy J."/>
            <person name="Grassa C.J."/>
            <person name="Murat F."/>
            <person name="Staton S.E."/>
            <person name="Cottret L."/>
            <person name="Lelandais-Briere C."/>
            <person name="Owens G.L."/>
            <person name="Carrere S."/>
            <person name="Mayjonade B."/>
            <person name="Legrand L."/>
            <person name="Gill N."/>
            <person name="Kane N.C."/>
            <person name="Bowers J.E."/>
            <person name="Hubner S."/>
            <person name="Bellec A."/>
            <person name="Berard A."/>
            <person name="Berges H."/>
            <person name="Blanchet N."/>
            <person name="Boniface M.C."/>
            <person name="Brunel D."/>
            <person name="Catrice O."/>
            <person name="Chaidir N."/>
            <person name="Claudel C."/>
            <person name="Donnadieu C."/>
            <person name="Faraut T."/>
            <person name="Fievet G."/>
            <person name="Helmstetter N."/>
            <person name="King M."/>
            <person name="Knapp S.J."/>
            <person name="Lai Z."/>
            <person name="Le Paslier M.C."/>
            <person name="Lippi Y."/>
            <person name="Lorenzon L."/>
            <person name="Mandel J.R."/>
            <person name="Marage G."/>
            <person name="Marchand G."/>
            <person name="Marquand E."/>
            <person name="Bret-Mestries E."/>
            <person name="Morien E."/>
            <person name="Nambeesan S."/>
            <person name="Nguyen T."/>
            <person name="Pegot-Espagnet P."/>
            <person name="Pouilly N."/>
            <person name="Raftis F."/>
            <person name="Sallet E."/>
            <person name="Schiex T."/>
            <person name="Thomas J."/>
            <person name="Vandecasteele C."/>
            <person name="Vares D."/>
            <person name="Vear F."/>
            <person name="Vautrin S."/>
            <person name="Crespi M."/>
            <person name="Mangin B."/>
            <person name="Burke J.M."/>
            <person name="Salse J."/>
            <person name="Munos S."/>
            <person name="Vincourt P."/>
            <person name="Rieseberg L.H."/>
            <person name="Langlade N.B."/>
        </authorList>
    </citation>
    <scope>NUCLEOTIDE SEQUENCE</scope>
    <source>
        <tissue evidence="6">Leaves</tissue>
    </source>
</reference>
<gene>
    <name evidence="6" type="ORF">HanXRQr2_Chr14g0654761</name>
</gene>
<dbReference type="GO" id="GO:0005975">
    <property type="term" value="P:carbohydrate metabolic process"/>
    <property type="evidence" value="ECO:0007669"/>
    <property type="project" value="InterPro"/>
</dbReference>
<organism evidence="6 7">
    <name type="scientific">Helianthus annuus</name>
    <name type="common">Common sunflower</name>
    <dbReference type="NCBI Taxonomy" id="4232"/>
    <lineage>
        <taxon>Eukaryota</taxon>
        <taxon>Viridiplantae</taxon>
        <taxon>Streptophyta</taxon>
        <taxon>Embryophyta</taxon>
        <taxon>Tracheophyta</taxon>
        <taxon>Spermatophyta</taxon>
        <taxon>Magnoliopsida</taxon>
        <taxon>eudicotyledons</taxon>
        <taxon>Gunneridae</taxon>
        <taxon>Pentapetalae</taxon>
        <taxon>asterids</taxon>
        <taxon>campanulids</taxon>
        <taxon>Asterales</taxon>
        <taxon>Asteraceae</taxon>
        <taxon>Asteroideae</taxon>
        <taxon>Heliantheae alliance</taxon>
        <taxon>Heliantheae</taxon>
        <taxon>Helianthus</taxon>
    </lineage>
</organism>
<dbReference type="InterPro" id="IPR017853">
    <property type="entry name" value="GH"/>
</dbReference>
<dbReference type="EC" id="3.2.1.23" evidence="3"/>
<dbReference type="GO" id="GO:0004565">
    <property type="term" value="F:beta-galactosidase activity"/>
    <property type="evidence" value="ECO:0007669"/>
    <property type="project" value="UniProtKB-EC"/>
</dbReference>
<sequence length="112" mass="12829">MKFFIVWLLVTVTVATAVNVTYDHRPLVIDDKRRVLVSGSIHYPRSTPDVSVDDKQCGHGLYRNLRMVDWNLHEPVRGQVAEHNTPKDCWLIVHDKVDSFILLASLTSFQSV</sequence>
<protein>
    <recommendedName>
        <fullName evidence="3">beta-galactosidase</fullName>
        <ecNumber evidence="3">3.2.1.23</ecNumber>
    </recommendedName>
</protein>
<evidence type="ECO:0000313" key="6">
    <source>
        <dbReference type="EMBL" id="KAF5770010.1"/>
    </source>
</evidence>
<accession>A0A9K3EA21</accession>
<dbReference type="Gene3D" id="3.20.20.80">
    <property type="entry name" value="Glycosidases"/>
    <property type="match status" value="1"/>
</dbReference>
<feature type="signal peptide" evidence="4">
    <location>
        <begin position="1"/>
        <end position="17"/>
    </location>
</feature>
<keyword evidence="6" id="KW-0378">Hydrolase</keyword>
<dbReference type="AlphaFoldDB" id="A0A9K3EA21"/>
<comment type="similarity">
    <text evidence="2">Belongs to the glycosyl hydrolase 35 family.</text>
</comment>
<dbReference type="InterPro" id="IPR031330">
    <property type="entry name" value="Gly_Hdrlase_35_cat"/>
</dbReference>
<evidence type="ECO:0000313" key="7">
    <source>
        <dbReference type="Proteomes" id="UP000215914"/>
    </source>
</evidence>
<keyword evidence="6" id="KW-0326">Glycosidase</keyword>
<dbReference type="Pfam" id="PF01301">
    <property type="entry name" value="Glyco_hydro_35"/>
    <property type="match status" value="1"/>
</dbReference>
<keyword evidence="7" id="KW-1185">Reference proteome</keyword>
<dbReference type="SUPFAM" id="SSF51445">
    <property type="entry name" value="(Trans)glycosidases"/>
    <property type="match status" value="1"/>
</dbReference>
<feature type="domain" description="Glycoside hydrolase 35 catalytic" evidence="5">
    <location>
        <begin position="27"/>
        <end position="80"/>
    </location>
</feature>
<evidence type="ECO:0000256" key="1">
    <source>
        <dbReference type="ARBA" id="ARBA00001412"/>
    </source>
</evidence>
<comment type="catalytic activity">
    <reaction evidence="1">
        <text>Hydrolysis of terminal non-reducing beta-D-galactose residues in beta-D-galactosides.</text>
        <dbReference type="EC" id="3.2.1.23"/>
    </reaction>
</comment>
<reference evidence="6" key="2">
    <citation type="submission" date="2020-06" db="EMBL/GenBank/DDBJ databases">
        <title>Helianthus annuus Genome sequencing and assembly Release 2.</title>
        <authorList>
            <person name="Gouzy J."/>
            <person name="Langlade N."/>
            <person name="Munos S."/>
        </authorList>
    </citation>
    <scope>NUCLEOTIDE SEQUENCE</scope>
    <source>
        <tissue evidence="6">Leaves</tissue>
    </source>
</reference>
<evidence type="ECO:0000259" key="5">
    <source>
        <dbReference type="Pfam" id="PF01301"/>
    </source>
</evidence>
<feature type="chain" id="PRO_5039913182" description="beta-galactosidase" evidence="4">
    <location>
        <begin position="18"/>
        <end position="112"/>
    </location>
</feature>
<keyword evidence="4" id="KW-0732">Signal</keyword>
<comment type="caution">
    <text evidence="6">The sequence shown here is derived from an EMBL/GenBank/DDBJ whole genome shotgun (WGS) entry which is preliminary data.</text>
</comment>
<evidence type="ECO:0000256" key="3">
    <source>
        <dbReference type="ARBA" id="ARBA00012756"/>
    </source>
</evidence>